<dbReference type="Pfam" id="PF04536">
    <property type="entry name" value="TPM_phosphatase"/>
    <property type="match status" value="1"/>
</dbReference>
<gene>
    <name evidence="2" type="ORF">MICPUN_113635</name>
</gene>
<dbReference type="KEGG" id="mis:MICPUN_113635"/>
<reference evidence="2 3" key="1">
    <citation type="journal article" date="2009" name="Science">
        <title>Green evolution and dynamic adaptations revealed by genomes of the marine picoeukaryotes Micromonas.</title>
        <authorList>
            <person name="Worden A.Z."/>
            <person name="Lee J.H."/>
            <person name="Mock T."/>
            <person name="Rouze P."/>
            <person name="Simmons M.P."/>
            <person name="Aerts A.L."/>
            <person name="Allen A.E."/>
            <person name="Cuvelier M.L."/>
            <person name="Derelle E."/>
            <person name="Everett M.V."/>
            <person name="Foulon E."/>
            <person name="Grimwood J."/>
            <person name="Gundlach H."/>
            <person name="Henrissat B."/>
            <person name="Napoli C."/>
            <person name="McDonald S.M."/>
            <person name="Parker M.S."/>
            <person name="Rombauts S."/>
            <person name="Salamov A."/>
            <person name="Von Dassow P."/>
            <person name="Badger J.H."/>
            <person name="Coutinho P.M."/>
            <person name="Demir E."/>
            <person name="Dubchak I."/>
            <person name="Gentemann C."/>
            <person name="Eikrem W."/>
            <person name="Gready J.E."/>
            <person name="John U."/>
            <person name="Lanier W."/>
            <person name="Lindquist E.A."/>
            <person name="Lucas S."/>
            <person name="Mayer K.F."/>
            <person name="Moreau H."/>
            <person name="Not F."/>
            <person name="Otillar R."/>
            <person name="Panaud O."/>
            <person name="Pangilinan J."/>
            <person name="Paulsen I."/>
            <person name="Piegu B."/>
            <person name="Poliakov A."/>
            <person name="Robbens S."/>
            <person name="Schmutz J."/>
            <person name="Toulza E."/>
            <person name="Wyss T."/>
            <person name="Zelensky A."/>
            <person name="Zhou K."/>
            <person name="Armbrust E.V."/>
            <person name="Bhattacharya D."/>
            <person name="Goodenough U.W."/>
            <person name="Van de Peer Y."/>
            <person name="Grigoriev I.V."/>
        </authorList>
    </citation>
    <scope>NUCLEOTIDE SEQUENCE [LARGE SCALE GENOMIC DNA]</scope>
    <source>
        <strain evidence="3">RCC299 / NOUM17</strain>
    </source>
</reference>
<dbReference type="STRING" id="296587.C1E2U1"/>
<dbReference type="OrthoDB" id="417797at2759"/>
<evidence type="ECO:0000313" key="3">
    <source>
        <dbReference type="Proteomes" id="UP000002009"/>
    </source>
</evidence>
<dbReference type="eggNOG" id="ENOG502QVHQ">
    <property type="taxonomic scope" value="Eukaryota"/>
</dbReference>
<evidence type="ECO:0000313" key="2">
    <source>
        <dbReference type="EMBL" id="ACO61974.1"/>
    </source>
</evidence>
<dbReference type="PANTHER" id="PTHR35514">
    <property type="entry name" value="THYLAKOID LUMENAL 15.0 KDA PROTEIN 2, CHLOROPLASTIC"/>
    <property type="match status" value="1"/>
</dbReference>
<dbReference type="FunCoup" id="C1E2U1">
    <property type="interactions" value="551"/>
</dbReference>
<dbReference type="RefSeq" id="XP_002500716.1">
    <property type="nucleotide sequence ID" value="XM_002500670.1"/>
</dbReference>
<sequence>MQVTASASRTTIVPAKVARATRRASRVPVACRASSTNDRDVGTSTLADRCARLATSTLTAAALLAAPIGPAHARLEGVNNPQMLPPGPPQEVLDVAGYLTKGEIARLTTEVRNLEKDTGYKLRVLAQAYPKTPGLAVKDYWNVDDDTVVFVADPGLGNILNFSVGHNVDLDVPPSFWTRLSGKYGTKFYWQENGEEASISNAVSAIDTCFREEPGKLKCSKVQGELGEEPSSGKFGKAWFGS</sequence>
<dbReference type="InterPro" id="IPR007621">
    <property type="entry name" value="TPM_dom"/>
</dbReference>
<dbReference type="AlphaFoldDB" id="C1E2U1"/>
<protein>
    <recommendedName>
        <fullName evidence="1">TPM domain-containing protein</fullName>
    </recommendedName>
</protein>
<dbReference type="PANTHER" id="PTHR35514:SF1">
    <property type="entry name" value="THYLAKOID LUMENAL 15.0 KDA PROTEIN 2, CHLOROPLASTIC"/>
    <property type="match status" value="1"/>
</dbReference>
<evidence type="ECO:0000259" key="1">
    <source>
        <dbReference type="Pfam" id="PF04536"/>
    </source>
</evidence>
<dbReference type="GeneID" id="8242334"/>
<organism evidence="2 3">
    <name type="scientific">Micromonas commoda (strain RCC299 / NOUM17 / CCMP2709)</name>
    <name type="common">Picoplanktonic green alga</name>
    <dbReference type="NCBI Taxonomy" id="296587"/>
    <lineage>
        <taxon>Eukaryota</taxon>
        <taxon>Viridiplantae</taxon>
        <taxon>Chlorophyta</taxon>
        <taxon>Mamiellophyceae</taxon>
        <taxon>Mamiellales</taxon>
        <taxon>Mamiellaceae</taxon>
        <taxon>Micromonas</taxon>
    </lineage>
</organism>
<dbReference type="InParanoid" id="C1E2U1"/>
<keyword evidence="3" id="KW-1185">Reference proteome</keyword>
<accession>C1E2U1</accession>
<name>C1E2U1_MICCC</name>
<feature type="domain" description="TPM" evidence="1">
    <location>
        <begin position="92"/>
        <end position="195"/>
    </location>
</feature>
<dbReference type="EMBL" id="CP001324">
    <property type="protein sequence ID" value="ACO61974.1"/>
    <property type="molecule type" value="Genomic_DNA"/>
</dbReference>
<proteinExistence type="predicted"/>
<dbReference type="OMA" id="FYWQENG"/>
<dbReference type="Proteomes" id="UP000002009">
    <property type="component" value="Chromosome 3"/>
</dbReference>